<sequence length="204" mass="23159">MSRVKTKGTAPRDGRIKTPQTTCLRGRTEDKRFIELASTKNDFQAERPAHSSTEAEDNVHRMEGWAKRAPLTTCSAEKRRRGNQQGTQVSLPRNTQMFVPCPRLVLERTSFASVLGVKRASGPDLPCAANFVYTLPPQTTCLRGLFLHNDKRALSLIFRRGNSNNAQRADLLWFATIAPLFPDPNNNADWRRRVDRCHSPQHHR</sequence>
<evidence type="ECO:0000313" key="3">
    <source>
        <dbReference type="Proteomes" id="UP001189619"/>
    </source>
</evidence>
<protein>
    <submittedName>
        <fullName evidence="2">Uncharacterized protein</fullName>
    </submittedName>
</protein>
<proteinExistence type="predicted"/>
<feature type="region of interest" description="Disordered" evidence="1">
    <location>
        <begin position="1"/>
        <end position="25"/>
    </location>
</feature>
<name>A0AA48RGJ9_9BACL</name>
<dbReference type="AlphaFoldDB" id="A0AA48RGJ9"/>
<dbReference type="Proteomes" id="UP001189619">
    <property type="component" value="Chromosome"/>
</dbReference>
<dbReference type="EMBL" id="OY569118">
    <property type="protein sequence ID" value="CAJ1001236.1"/>
    <property type="molecule type" value="Genomic_DNA"/>
</dbReference>
<evidence type="ECO:0000313" key="2">
    <source>
        <dbReference type="EMBL" id="CAJ1001236.1"/>
    </source>
</evidence>
<feature type="region of interest" description="Disordered" evidence="1">
    <location>
        <begin position="40"/>
        <end position="60"/>
    </location>
</feature>
<accession>A0AA48RGJ9</accession>
<gene>
    <name evidence="2" type="ORF">BSPP4475_02745</name>
</gene>
<dbReference type="KEGG" id="bayd:BSPP4475_02745"/>
<reference evidence="2" key="1">
    <citation type="submission" date="2023-07" db="EMBL/GenBank/DDBJ databases">
        <authorList>
            <person name="Ivanov I."/>
            <person name="Teneva D."/>
            <person name="Stoikov I."/>
        </authorList>
    </citation>
    <scope>NUCLEOTIDE SEQUENCE</scope>
    <source>
        <strain evidence="2">4475</strain>
    </source>
</reference>
<evidence type="ECO:0000256" key="1">
    <source>
        <dbReference type="SAM" id="MobiDB-lite"/>
    </source>
</evidence>
<organism evidence="2 3">
    <name type="scientific">Brevibacillus aydinogluensis</name>
    <dbReference type="NCBI Taxonomy" id="927786"/>
    <lineage>
        <taxon>Bacteria</taxon>
        <taxon>Bacillati</taxon>
        <taxon>Bacillota</taxon>
        <taxon>Bacilli</taxon>
        <taxon>Bacillales</taxon>
        <taxon>Paenibacillaceae</taxon>
        <taxon>Brevibacillus</taxon>
    </lineage>
</organism>
<keyword evidence="3" id="KW-1185">Reference proteome</keyword>